<comment type="caution">
    <text evidence="1">The sequence shown here is derived from an EMBL/GenBank/DDBJ whole genome shotgun (WGS) entry which is preliminary data.</text>
</comment>
<accession>A0A8H3FSP6</accession>
<dbReference type="OrthoDB" id="626167at2759"/>
<dbReference type="AlphaFoldDB" id="A0A8H3FSP6"/>
<dbReference type="PANTHER" id="PTHR46082:SF6">
    <property type="entry name" value="AAA+ ATPASE DOMAIN-CONTAINING PROTEIN-RELATED"/>
    <property type="match status" value="1"/>
</dbReference>
<proteinExistence type="predicted"/>
<dbReference type="InterPro" id="IPR011990">
    <property type="entry name" value="TPR-like_helical_dom_sf"/>
</dbReference>
<dbReference type="Gene3D" id="1.25.40.10">
    <property type="entry name" value="Tetratricopeptide repeat domain"/>
    <property type="match status" value="2"/>
</dbReference>
<keyword evidence="2" id="KW-1185">Reference proteome</keyword>
<protein>
    <recommendedName>
        <fullName evidence="3">Tetratricopeptide repeat protein</fullName>
    </recommendedName>
</protein>
<dbReference type="SUPFAM" id="SSF48452">
    <property type="entry name" value="TPR-like"/>
    <property type="match status" value="1"/>
</dbReference>
<evidence type="ECO:0000313" key="2">
    <source>
        <dbReference type="Proteomes" id="UP000664534"/>
    </source>
</evidence>
<evidence type="ECO:0008006" key="3">
    <source>
        <dbReference type="Google" id="ProtNLM"/>
    </source>
</evidence>
<name>A0A8H3FSP6_9LECA</name>
<dbReference type="PANTHER" id="PTHR46082">
    <property type="entry name" value="ATP/GTP-BINDING PROTEIN-RELATED"/>
    <property type="match status" value="1"/>
</dbReference>
<dbReference type="Pfam" id="PF13424">
    <property type="entry name" value="TPR_12"/>
    <property type="match status" value="2"/>
</dbReference>
<dbReference type="InterPro" id="IPR053137">
    <property type="entry name" value="NLR-like"/>
</dbReference>
<organism evidence="1 2">
    <name type="scientific">Imshaugia aleurites</name>
    <dbReference type="NCBI Taxonomy" id="172621"/>
    <lineage>
        <taxon>Eukaryota</taxon>
        <taxon>Fungi</taxon>
        <taxon>Dikarya</taxon>
        <taxon>Ascomycota</taxon>
        <taxon>Pezizomycotina</taxon>
        <taxon>Lecanoromycetes</taxon>
        <taxon>OSLEUM clade</taxon>
        <taxon>Lecanoromycetidae</taxon>
        <taxon>Lecanorales</taxon>
        <taxon>Lecanorineae</taxon>
        <taxon>Parmeliaceae</taxon>
        <taxon>Imshaugia</taxon>
    </lineage>
</organism>
<gene>
    <name evidence="1" type="ORF">IMSHALPRED_008079</name>
</gene>
<reference evidence="1" key="1">
    <citation type="submission" date="2021-03" db="EMBL/GenBank/DDBJ databases">
        <authorList>
            <person name="Tagirdzhanova G."/>
        </authorList>
    </citation>
    <scope>NUCLEOTIDE SEQUENCE</scope>
</reference>
<dbReference type="EMBL" id="CAJPDT010000055">
    <property type="protein sequence ID" value="CAF9930061.1"/>
    <property type="molecule type" value="Genomic_DNA"/>
</dbReference>
<evidence type="ECO:0000313" key="1">
    <source>
        <dbReference type="EMBL" id="CAF9930061.1"/>
    </source>
</evidence>
<dbReference type="Proteomes" id="UP000664534">
    <property type="component" value="Unassembled WGS sequence"/>
</dbReference>
<sequence>MAMHNLGLVFGKQGKSAEAEALYQRASSGRIKVLGPGHELTLQTFRGLGLLYRRQGKLADAEALFLRTVEPFKYEQESQKHETIFDVLNDLGLEGSRTVLGPEHESTLGTIRNLRVCYFTQGKIAEAEALYLQELKLYGPDAQQNEIFFGLMNDLGVLYSKQGRFAEAEAKYQQALEGYQTVLGPEHERTLRTLDDLMLCYEDQGKIAETDALSQEWSA</sequence>